<organism evidence="8">
    <name type="scientific">Thermomicrobium roseum</name>
    <dbReference type="NCBI Taxonomy" id="500"/>
    <lineage>
        <taxon>Bacteria</taxon>
        <taxon>Pseudomonadati</taxon>
        <taxon>Thermomicrobiota</taxon>
        <taxon>Thermomicrobia</taxon>
        <taxon>Thermomicrobiales</taxon>
        <taxon>Thermomicrobiaceae</taxon>
        <taxon>Thermomicrobium</taxon>
    </lineage>
</organism>
<proteinExistence type="predicted"/>
<evidence type="ECO:0000256" key="4">
    <source>
        <dbReference type="ARBA" id="ARBA00022692"/>
    </source>
</evidence>
<dbReference type="PANTHER" id="PTHR32024:SF1">
    <property type="entry name" value="KTR SYSTEM POTASSIUM UPTAKE PROTEIN B"/>
    <property type="match status" value="1"/>
</dbReference>
<gene>
    <name evidence="8" type="ORF">ENP47_08010</name>
</gene>
<keyword evidence="2" id="KW-0813">Transport</keyword>
<evidence type="ECO:0000256" key="6">
    <source>
        <dbReference type="ARBA" id="ARBA00023065"/>
    </source>
</evidence>
<dbReference type="GO" id="GO:0005886">
    <property type="term" value="C:plasma membrane"/>
    <property type="evidence" value="ECO:0007669"/>
    <property type="project" value="UniProtKB-SubCell"/>
</dbReference>
<comment type="caution">
    <text evidence="8">The sequence shown here is derived from an EMBL/GenBank/DDBJ whole genome shotgun (WGS) entry which is preliminary data.</text>
</comment>
<evidence type="ECO:0000256" key="3">
    <source>
        <dbReference type="ARBA" id="ARBA00022475"/>
    </source>
</evidence>
<name>A0A7C1FT08_THERO</name>
<keyword evidence="5" id="KW-1133">Transmembrane helix</keyword>
<sequence>MRRPGDRTIRREALPSEVVRLRVRHRRRLTVPLLVALWGGAALLTIAGALLLRWPATWEPGQAVSWWQAMFVALSAVCTAGFAPVDIGTVWNRWGQAVIVLLVEIGGLAYVATATLLLAGIMRRSTVFEAHHVLGVRLGEEQLGELQPLLRRLLVATLAIQLVGLLLLLPASVRFHRDLPEALWWAFVTAVTAFHNAGFDFEPGFGGLAAYQRDASAILPISLLVLLGATGFPALSNVVARRSWRRLYPDTRLVLVSSAILLAIGTGSIWLMERANAATLAGLPWHLQLLDSFTITASRTGGPRVIDTRMLGEETSFLLGALTFIGGASGSVAGGIKLQTFSLLLLAIIATVRGSRHVVAFGREVADTQVFRALAIAIFALLVTFGGTVVLAVWAPYELPVVWLLVVQAFGLAGAESELVASLGLAGQAVLAILIVLGRFGPLAIALVFATEIPREVVHYAQESIRLG</sequence>
<keyword evidence="3" id="KW-1003">Cell membrane</keyword>
<dbReference type="GO" id="GO:0030001">
    <property type="term" value="P:metal ion transport"/>
    <property type="evidence" value="ECO:0007669"/>
    <property type="project" value="UniProtKB-ARBA"/>
</dbReference>
<evidence type="ECO:0000313" key="8">
    <source>
        <dbReference type="EMBL" id="HEF65524.1"/>
    </source>
</evidence>
<keyword evidence="6" id="KW-0406">Ion transport</keyword>
<keyword evidence="7" id="KW-0472">Membrane</keyword>
<comment type="subcellular location">
    <subcellularLocation>
        <location evidence="1">Cell membrane</location>
        <topology evidence="1">Multi-pass membrane protein</topology>
    </subcellularLocation>
</comment>
<accession>A0A7C1FT08</accession>
<protein>
    <submittedName>
        <fullName evidence="8">Potassium transporter KtrB</fullName>
    </submittedName>
</protein>
<reference evidence="8" key="1">
    <citation type="journal article" date="2020" name="mSystems">
        <title>Genome- and Community-Level Interaction Insights into Carbon Utilization and Element Cycling Functions of Hydrothermarchaeota in Hydrothermal Sediment.</title>
        <authorList>
            <person name="Zhou Z."/>
            <person name="Liu Y."/>
            <person name="Xu W."/>
            <person name="Pan J."/>
            <person name="Luo Z.H."/>
            <person name="Li M."/>
        </authorList>
    </citation>
    <scope>NUCLEOTIDE SEQUENCE [LARGE SCALE GENOMIC DNA]</scope>
    <source>
        <strain evidence="8">SpSt-222</strain>
    </source>
</reference>
<keyword evidence="4" id="KW-0812">Transmembrane</keyword>
<evidence type="ECO:0000256" key="7">
    <source>
        <dbReference type="ARBA" id="ARBA00023136"/>
    </source>
</evidence>
<evidence type="ECO:0000256" key="1">
    <source>
        <dbReference type="ARBA" id="ARBA00004651"/>
    </source>
</evidence>
<dbReference type="Pfam" id="PF02386">
    <property type="entry name" value="TrkH"/>
    <property type="match status" value="1"/>
</dbReference>
<evidence type="ECO:0000256" key="2">
    <source>
        <dbReference type="ARBA" id="ARBA00022448"/>
    </source>
</evidence>
<evidence type="ECO:0000256" key="5">
    <source>
        <dbReference type="ARBA" id="ARBA00022989"/>
    </source>
</evidence>
<dbReference type="AlphaFoldDB" id="A0A7C1FT08"/>
<dbReference type="EMBL" id="DSJL01000011">
    <property type="protein sequence ID" value="HEF65524.1"/>
    <property type="molecule type" value="Genomic_DNA"/>
</dbReference>
<dbReference type="PANTHER" id="PTHR32024">
    <property type="entry name" value="TRK SYSTEM POTASSIUM UPTAKE PROTEIN TRKG-RELATED"/>
    <property type="match status" value="1"/>
</dbReference>
<dbReference type="InterPro" id="IPR003445">
    <property type="entry name" value="Cat_transpt"/>
</dbReference>
<dbReference type="GO" id="GO:0008324">
    <property type="term" value="F:monoatomic cation transmembrane transporter activity"/>
    <property type="evidence" value="ECO:0007669"/>
    <property type="project" value="InterPro"/>
</dbReference>